<proteinExistence type="predicted"/>
<accession>A0A934S2N2</accession>
<comment type="caution">
    <text evidence="3">The sequence shown here is derived from an EMBL/GenBank/DDBJ whole genome shotgun (WGS) entry which is preliminary data.</text>
</comment>
<dbReference type="SUPFAM" id="SSF53756">
    <property type="entry name" value="UDP-Glycosyltransferase/glycogen phosphorylase"/>
    <property type="match status" value="1"/>
</dbReference>
<evidence type="ECO:0000313" key="3">
    <source>
        <dbReference type="EMBL" id="MBK1877938.1"/>
    </source>
</evidence>
<dbReference type="PANTHER" id="PTHR12526">
    <property type="entry name" value="GLYCOSYLTRANSFERASE"/>
    <property type="match status" value="1"/>
</dbReference>
<protein>
    <submittedName>
        <fullName evidence="3">Glycosyltransferase family 4 protein</fullName>
    </submittedName>
</protein>
<reference evidence="3" key="1">
    <citation type="submission" date="2021-01" db="EMBL/GenBank/DDBJ databases">
        <title>Modified the classification status of verrucomicrobia.</title>
        <authorList>
            <person name="Feng X."/>
        </authorList>
    </citation>
    <scope>NUCLEOTIDE SEQUENCE</scope>
    <source>
        <strain evidence="3">KCTC 13126</strain>
    </source>
</reference>
<feature type="domain" description="Glycosyl transferase family 1" evidence="2">
    <location>
        <begin position="232"/>
        <end position="390"/>
    </location>
</feature>
<evidence type="ECO:0000256" key="1">
    <source>
        <dbReference type="SAM" id="MobiDB-lite"/>
    </source>
</evidence>
<keyword evidence="4" id="KW-1185">Reference proteome</keyword>
<name>A0A934S2N2_9BACT</name>
<evidence type="ECO:0000313" key="4">
    <source>
        <dbReference type="Proteomes" id="UP000617628"/>
    </source>
</evidence>
<dbReference type="Pfam" id="PF00534">
    <property type="entry name" value="Glycos_transf_1"/>
    <property type="match status" value="1"/>
</dbReference>
<feature type="compositionally biased region" description="Basic and acidic residues" evidence="1">
    <location>
        <begin position="1"/>
        <end position="16"/>
    </location>
</feature>
<dbReference type="Proteomes" id="UP000617628">
    <property type="component" value="Unassembled WGS sequence"/>
</dbReference>
<dbReference type="Gene3D" id="3.40.50.2000">
    <property type="entry name" value="Glycogen Phosphorylase B"/>
    <property type="match status" value="2"/>
</dbReference>
<dbReference type="PANTHER" id="PTHR12526:SF627">
    <property type="entry name" value="D-RHAMNOSYLTRANSFERASE WBPZ"/>
    <property type="match status" value="1"/>
</dbReference>
<dbReference type="InterPro" id="IPR001296">
    <property type="entry name" value="Glyco_trans_1"/>
</dbReference>
<dbReference type="CDD" id="cd03801">
    <property type="entry name" value="GT4_PimA-like"/>
    <property type="match status" value="1"/>
</dbReference>
<sequence length="419" mass="46653">MKSDVQLKESSDKAGLAEDVAEPQRSPRFLWLIRGDEGYGFRKANLGLIQQLRERSVDIGFVAIRPGVFAEEVAAAGYPLWYLERFEGDKEITKRGWRFLLGSLRLFSSAFVNRHALREAIRSFQPDWLHVSINGLLVMCGLGARWWKVPGYWHIHNTISSKLPFEMQALGYQALCRMLRVNPIANSRHTADSLGGSLCPAGVCYPGSDEDVYSLEAEFKKVSYIDLDVNPTLPSFLIAARMVPEKAQDRLVEAAIELYEAGKKFSLILVGGPLDSRYAKRVQARVLNAKVDHLIKVLGSVKDTRPYIEFADVVINSRVDAEPFGLSVVEAMLMERPVLAFELGGPSETVLDGETGWLIDTPSVEGYRKGLIRVLEDRESWNSMGKAARRVASQRFSLQATTESYLDIVGAKVPSTLGA</sequence>
<dbReference type="EMBL" id="JAENIL010000024">
    <property type="protein sequence ID" value="MBK1877938.1"/>
    <property type="molecule type" value="Genomic_DNA"/>
</dbReference>
<evidence type="ECO:0000259" key="2">
    <source>
        <dbReference type="Pfam" id="PF00534"/>
    </source>
</evidence>
<gene>
    <name evidence="3" type="ORF">JIN87_13760</name>
</gene>
<feature type="region of interest" description="Disordered" evidence="1">
    <location>
        <begin position="1"/>
        <end position="20"/>
    </location>
</feature>
<dbReference type="GO" id="GO:0016757">
    <property type="term" value="F:glycosyltransferase activity"/>
    <property type="evidence" value="ECO:0007669"/>
    <property type="project" value="InterPro"/>
</dbReference>
<dbReference type="AlphaFoldDB" id="A0A934S2N2"/>
<organism evidence="3 4">
    <name type="scientific">Pelagicoccus mobilis</name>
    <dbReference type="NCBI Taxonomy" id="415221"/>
    <lineage>
        <taxon>Bacteria</taxon>
        <taxon>Pseudomonadati</taxon>
        <taxon>Verrucomicrobiota</taxon>
        <taxon>Opitutia</taxon>
        <taxon>Puniceicoccales</taxon>
        <taxon>Pelagicoccaceae</taxon>
        <taxon>Pelagicoccus</taxon>
    </lineage>
</organism>
<dbReference type="RefSeq" id="WP_200356151.1">
    <property type="nucleotide sequence ID" value="NZ_JAENIL010000024.1"/>
</dbReference>